<dbReference type="SUPFAM" id="SSF81653">
    <property type="entry name" value="Calcium ATPase, transduction domain A"/>
    <property type="match status" value="1"/>
</dbReference>
<dbReference type="InterPro" id="IPR001757">
    <property type="entry name" value="P_typ_ATPase"/>
</dbReference>
<evidence type="ECO:0000313" key="7">
    <source>
        <dbReference type="EMBL" id="KAH7445241.1"/>
    </source>
</evidence>
<keyword evidence="2 5" id="KW-0812">Transmembrane</keyword>
<dbReference type="Gene3D" id="3.40.50.1000">
    <property type="entry name" value="HAD superfamily/HAD-like"/>
    <property type="match status" value="2"/>
</dbReference>
<dbReference type="OrthoDB" id="116380at2759"/>
<feature type="transmembrane region" description="Helical" evidence="5">
    <location>
        <begin position="226"/>
        <end position="248"/>
    </location>
</feature>
<feature type="domain" description="P-type ATPase A" evidence="6">
    <location>
        <begin position="115"/>
        <end position="210"/>
    </location>
</feature>
<protein>
    <recommendedName>
        <fullName evidence="6">P-type ATPase A domain-containing protein</fullName>
    </recommendedName>
</protein>
<dbReference type="InterPro" id="IPR036412">
    <property type="entry name" value="HAD-like_sf"/>
</dbReference>
<dbReference type="Pfam" id="PF00122">
    <property type="entry name" value="E1-E2_ATPase"/>
    <property type="match status" value="1"/>
</dbReference>
<name>A0A8T2V9R8_CERRI</name>
<sequence length="772" mass="86760">MVHVHKSAGMIHAISSFQALNSEVLDLKRIPMDEIFEQLRCTKEGLSMEEGGNRPHIFGYNKLEEKCESKFLKFLVANGPYKGESTPPDWEDFMGIVFLLLINSTISFIEENNDGNVLRDGRWSEKDAFILVLGDIIGIKIGDIVRDDAPLLEGDHLKIVQSALTGESLPVTEKPKDEVFSGSTCKQGEIEAIVIATDVHCFFEKSTHLVDSTYQVDHFKKVLTSIGNFCICVIALGMVVEITIMYTIQDRAYREGINNLLVLLIGGILIAMPTVLSVTMAIGSHRLLQQEAITKRMTAIEELTGMDVLCSDKTGKLTLDKLRVDKNLVECFLQGVDRYMVVLLAARASRIENQDSIDTSIVGMLADLKDTRASIREVHFLLFNPMDKASKGAPEQILSLVHNKNDIEACIHAIIHNKESEGRPWHFCGLMCLFDPPRHDSIEMIRRALSLGVNDKMIMGLQNKNEMIASPPMDELIENKDGFTGHHICGMSGDGVNDARALKKADIDNIIDDATNAARSAFNIVLTEPGLSVIMSDVLMSRAIFEQMKNYTIYEISFTIRIILGFLLLALIWKFDFSPFMVLIIAILNDGTIMTISRDRTLREIFATNIVVGSCLALMKIVFFWVVHRTIFFRDKFGHRGLYLMLAFVVAQVVATLLAIYSTWGFANINGIGLHWVGLIWLYSFITFLPLDLIKVAFTRKKDYEKEEKEVEWAHTQCILHGLHPSDQPSNLSLFDKSNTEIMRLREFHILKGLIESIVRLKGLDIGTIQQA</sequence>
<dbReference type="EMBL" id="CM035407">
    <property type="protein sequence ID" value="KAH7445241.1"/>
    <property type="molecule type" value="Genomic_DNA"/>
</dbReference>
<dbReference type="Gene3D" id="2.70.150.10">
    <property type="entry name" value="Calcium-transporting ATPase, cytoplasmic transduction domain A"/>
    <property type="match status" value="1"/>
</dbReference>
<evidence type="ECO:0000256" key="4">
    <source>
        <dbReference type="ARBA" id="ARBA00023136"/>
    </source>
</evidence>
<feature type="transmembrane region" description="Helical" evidence="5">
    <location>
        <begin position="551"/>
        <end position="573"/>
    </location>
</feature>
<dbReference type="Gene3D" id="3.40.1110.10">
    <property type="entry name" value="Calcium-transporting ATPase, cytoplasmic domain N"/>
    <property type="match status" value="1"/>
</dbReference>
<dbReference type="Gene3D" id="1.20.1110.10">
    <property type="entry name" value="Calcium-transporting ATPase, transmembrane domain"/>
    <property type="match status" value="3"/>
</dbReference>
<evidence type="ECO:0000256" key="3">
    <source>
        <dbReference type="ARBA" id="ARBA00022989"/>
    </source>
</evidence>
<dbReference type="SUPFAM" id="SSF56784">
    <property type="entry name" value="HAD-like"/>
    <property type="match status" value="1"/>
</dbReference>
<feature type="transmembrane region" description="Helical" evidence="5">
    <location>
        <begin position="610"/>
        <end position="628"/>
    </location>
</feature>
<dbReference type="PRINTS" id="PR00119">
    <property type="entry name" value="CATATPASE"/>
</dbReference>
<dbReference type="InterPro" id="IPR023299">
    <property type="entry name" value="ATPase_P-typ_cyto_dom_N"/>
</dbReference>
<dbReference type="GO" id="GO:0016020">
    <property type="term" value="C:membrane"/>
    <property type="evidence" value="ECO:0007669"/>
    <property type="project" value="UniProtKB-SubCell"/>
</dbReference>
<comment type="caution">
    <text evidence="7">The sequence shown here is derived from an EMBL/GenBank/DDBJ whole genome shotgun (WGS) entry which is preliminary data.</text>
</comment>
<proteinExistence type="predicted"/>
<evidence type="ECO:0000259" key="6">
    <source>
        <dbReference type="Pfam" id="PF00122"/>
    </source>
</evidence>
<feature type="transmembrane region" description="Helical" evidence="5">
    <location>
        <begin position="673"/>
        <end position="694"/>
    </location>
</feature>
<dbReference type="InterPro" id="IPR023298">
    <property type="entry name" value="ATPase_P-typ_TM_dom_sf"/>
</dbReference>
<keyword evidence="4 5" id="KW-0472">Membrane</keyword>
<keyword evidence="3 5" id="KW-1133">Transmembrane helix</keyword>
<dbReference type="PRINTS" id="PR00120">
    <property type="entry name" value="HATPASE"/>
</dbReference>
<gene>
    <name evidence="7" type="ORF">KP509_02G114100</name>
</gene>
<organism evidence="7 8">
    <name type="scientific">Ceratopteris richardii</name>
    <name type="common">Triangle waterfern</name>
    <dbReference type="NCBI Taxonomy" id="49495"/>
    <lineage>
        <taxon>Eukaryota</taxon>
        <taxon>Viridiplantae</taxon>
        <taxon>Streptophyta</taxon>
        <taxon>Embryophyta</taxon>
        <taxon>Tracheophyta</taxon>
        <taxon>Polypodiopsida</taxon>
        <taxon>Polypodiidae</taxon>
        <taxon>Polypodiales</taxon>
        <taxon>Pteridineae</taxon>
        <taxon>Pteridaceae</taxon>
        <taxon>Parkerioideae</taxon>
        <taxon>Ceratopteris</taxon>
    </lineage>
</organism>
<accession>A0A8T2V9R8</accession>
<evidence type="ECO:0000256" key="1">
    <source>
        <dbReference type="ARBA" id="ARBA00004141"/>
    </source>
</evidence>
<dbReference type="AlphaFoldDB" id="A0A8T2V9R8"/>
<evidence type="ECO:0000256" key="5">
    <source>
        <dbReference type="SAM" id="Phobius"/>
    </source>
</evidence>
<dbReference type="InterPro" id="IPR059000">
    <property type="entry name" value="ATPase_P-type_domA"/>
</dbReference>
<dbReference type="PANTHER" id="PTHR42861">
    <property type="entry name" value="CALCIUM-TRANSPORTING ATPASE"/>
    <property type="match status" value="1"/>
</dbReference>
<dbReference type="Proteomes" id="UP000825935">
    <property type="component" value="Chromosome 2"/>
</dbReference>
<dbReference type="FunFam" id="2.70.150.10:FF:000004">
    <property type="entry name" value="Plasma membrane ATPase"/>
    <property type="match status" value="1"/>
</dbReference>
<reference evidence="7" key="1">
    <citation type="submission" date="2021-08" db="EMBL/GenBank/DDBJ databases">
        <title>WGS assembly of Ceratopteris richardii.</title>
        <authorList>
            <person name="Marchant D.B."/>
            <person name="Chen G."/>
            <person name="Jenkins J."/>
            <person name="Shu S."/>
            <person name="Leebens-Mack J."/>
            <person name="Grimwood J."/>
            <person name="Schmutz J."/>
            <person name="Soltis P."/>
            <person name="Soltis D."/>
            <person name="Chen Z.-H."/>
        </authorList>
    </citation>
    <scope>NUCLEOTIDE SEQUENCE</scope>
    <source>
        <strain evidence="7">Whitten #5841</strain>
        <tissue evidence="7">Leaf</tissue>
    </source>
</reference>
<evidence type="ECO:0000313" key="8">
    <source>
        <dbReference type="Proteomes" id="UP000825935"/>
    </source>
</evidence>
<dbReference type="InterPro" id="IPR023214">
    <property type="entry name" value="HAD_sf"/>
</dbReference>
<dbReference type="Gene3D" id="6.10.140.890">
    <property type="match status" value="1"/>
</dbReference>
<feature type="transmembrane region" description="Helical" evidence="5">
    <location>
        <begin position="260"/>
        <end position="282"/>
    </location>
</feature>
<dbReference type="InterPro" id="IPR008250">
    <property type="entry name" value="ATPase_P-typ_transduc_dom_A_sf"/>
</dbReference>
<dbReference type="GO" id="GO:0016887">
    <property type="term" value="F:ATP hydrolysis activity"/>
    <property type="evidence" value="ECO:0007669"/>
    <property type="project" value="InterPro"/>
</dbReference>
<keyword evidence="8" id="KW-1185">Reference proteome</keyword>
<feature type="transmembrane region" description="Helical" evidence="5">
    <location>
        <begin position="640"/>
        <end position="661"/>
    </location>
</feature>
<dbReference type="SUPFAM" id="SSF81665">
    <property type="entry name" value="Calcium ATPase, transmembrane domain M"/>
    <property type="match status" value="1"/>
</dbReference>
<dbReference type="GO" id="GO:0005524">
    <property type="term" value="F:ATP binding"/>
    <property type="evidence" value="ECO:0007669"/>
    <property type="project" value="InterPro"/>
</dbReference>
<evidence type="ECO:0000256" key="2">
    <source>
        <dbReference type="ARBA" id="ARBA00022692"/>
    </source>
</evidence>
<comment type="subcellular location">
    <subcellularLocation>
        <location evidence="1">Membrane</location>
        <topology evidence="1">Multi-pass membrane protein</topology>
    </subcellularLocation>
</comment>
<dbReference type="NCBIfam" id="TIGR01494">
    <property type="entry name" value="ATPase_P-type"/>
    <property type="match status" value="1"/>
</dbReference>